<evidence type="ECO:0000313" key="3">
    <source>
        <dbReference type="Proteomes" id="UP000068447"/>
    </source>
</evidence>
<reference evidence="2 3" key="1">
    <citation type="submission" date="2015-12" db="EMBL/GenBank/DDBJ databases">
        <title>Complete genome of Lacimicrobium alkaliphilum KCTC 32984.</title>
        <authorList>
            <person name="Kim S.-G."/>
            <person name="Lee Y.-J."/>
        </authorList>
    </citation>
    <scope>NUCLEOTIDE SEQUENCE [LARGE SCALE GENOMIC DNA]</scope>
    <source>
        <strain evidence="2 3">YelD216</strain>
    </source>
</reference>
<feature type="chain" id="PRO_5006836371" description="DUF2845 domain-containing protein" evidence="1">
    <location>
        <begin position="25"/>
        <end position="100"/>
    </location>
</feature>
<keyword evidence="1" id="KW-0732">Signal</keyword>
<accession>A0A0U3B3G9</accession>
<protein>
    <recommendedName>
        <fullName evidence="4">DUF2845 domain-containing protein</fullName>
    </recommendedName>
</protein>
<feature type="signal peptide" evidence="1">
    <location>
        <begin position="1"/>
        <end position="24"/>
    </location>
</feature>
<name>A0A0U3B3G9_9ALTE</name>
<evidence type="ECO:0000256" key="1">
    <source>
        <dbReference type="SAM" id="SignalP"/>
    </source>
</evidence>
<keyword evidence="3" id="KW-1185">Reference proteome</keyword>
<dbReference type="RefSeq" id="WP_062482774.1">
    <property type="nucleotide sequence ID" value="NZ_CP013650.1"/>
</dbReference>
<proteinExistence type="predicted"/>
<dbReference type="InterPro" id="IPR021268">
    <property type="entry name" value="DUF2845"/>
</dbReference>
<evidence type="ECO:0000313" key="2">
    <source>
        <dbReference type="EMBL" id="ALS99768.1"/>
    </source>
</evidence>
<dbReference type="KEGG" id="lal:AT746_16835"/>
<organism evidence="2 3">
    <name type="scientific">Lacimicrobium alkaliphilum</name>
    <dbReference type="NCBI Taxonomy" id="1526571"/>
    <lineage>
        <taxon>Bacteria</taxon>
        <taxon>Pseudomonadati</taxon>
        <taxon>Pseudomonadota</taxon>
        <taxon>Gammaproteobacteria</taxon>
        <taxon>Alteromonadales</taxon>
        <taxon>Alteromonadaceae</taxon>
        <taxon>Lacimicrobium</taxon>
    </lineage>
</organism>
<dbReference type="AlphaFoldDB" id="A0A0U3B3G9"/>
<dbReference type="Proteomes" id="UP000068447">
    <property type="component" value="Chromosome"/>
</dbReference>
<evidence type="ECO:0008006" key="4">
    <source>
        <dbReference type="Google" id="ProtNLM"/>
    </source>
</evidence>
<gene>
    <name evidence="2" type="ORF">AT746_16835</name>
</gene>
<dbReference type="Pfam" id="PF11006">
    <property type="entry name" value="DUF2845"/>
    <property type="match status" value="1"/>
</dbReference>
<dbReference type="EMBL" id="CP013650">
    <property type="protein sequence ID" value="ALS99768.1"/>
    <property type="molecule type" value="Genomic_DNA"/>
</dbReference>
<sequence length="100" mass="11110">MLHKAILALVAILCICFYSATASAKGFTCNNKVVREGDTTFEVKKSCGDPDSEENIGYVKIDDAYVNVVRYFYDLGDGRLLRILEFRNGVLHSIESGPRS</sequence>